<accession>A0A8J8MGM7</accession>
<dbReference type="InterPro" id="IPR055361">
    <property type="entry name" value="tRNA_methyltr_TrmB_bact"/>
</dbReference>
<name>A0A8J8MGM7_9FIRM</name>
<organism evidence="10 11">
    <name type="scientific">Vallitalea pronyensis</name>
    <dbReference type="NCBI Taxonomy" id="1348613"/>
    <lineage>
        <taxon>Bacteria</taxon>
        <taxon>Bacillati</taxon>
        <taxon>Bacillota</taxon>
        <taxon>Clostridia</taxon>
        <taxon>Lachnospirales</taxon>
        <taxon>Vallitaleaceae</taxon>
        <taxon>Vallitalea</taxon>
    </lineage>
</organism>
<dbReference type="InterPro" id="IPR003358">
    <property type="entry name" value="tRNA_(Gua-N-7)_MeTrfase_Trmb"/>
</dbReference>
<evidence type="ECO:0000313" key="10">
    <source>
        <dbReference type="EMBL" id="QUI21142.1"/>
    </source>
</evidence>
<comment type="similarity">
    <text evidence="8 9">Belongs to the class I-like SAM-binding methyltransferase superfamily. TrmB family.</text>
</comment>
<feature type="binding site" evidence="9">
    <location>
        <position position="43"/>
    </location>
    <ligand>
        <name>S-adenosyl-L-methionine</name>
        <dbReference type="ChEBI" id="CHEBI:59789"/>
    </ligand>
</feature>
<dbReference type="CDD" id="cd02440">
    <property type="entry name" value="AdoMet_MTases"/>
    <property type="match status" value="1"/>
</dbReference>
<feature type="binding site" evidence="9">
    <location>
        <position position="121"/>
    </location>
    <ligand>
        <name>substrate</name>
    </ligand>
</feature>
<reference evidence="10" key="1">
    <citation type="submission" date="2020-07" db="EMBL/GenBank/DDBJ databases">
        <title>Vallitalea pronyensis genome.</title>
        <authorList>
            <person name="Postec A."/>
        </authorList>
    </citation>
    <scope>NUCLEOTIDE SEQUENCE</scope>
    <source>
        <strain evidence="10">FatNI3</strain>
    </source>
</reference>
<gene>
    <name evidence="9 10" type="primary">trmB</name>
    <name evidence="10" type="ORF">HZI73_02045</name>
</gene>
<evidence type="ECO:0000256" key="1">
    <source>
        <dbReference type="ARBA" id="ARBA00000142"/>
    </source>
</evidence>
<keyword evidence="3 9" id="KW-0489">Methyltransferase</keyword>
<keyword evidence="4 9" id="KW-0808">Transferase</keyword>
<protein>
    <recommendedName>
        <fullName evidence="9">tRNA (guanine-N(7)-)-methyltransferase</fullName>
        <ecNumber evidence="9">2.1.1.33</ecNumber>
    </recommendedName>
    <alternativeName>
        <fullName evidence="9">tRNA (guanine(46)-N(7))-methyltransferase</fullName>
    </alternativeName>
    <alternativeName>
        <fullName evidence="9">tRNA(m7G46)-methyltransferase</fullName>
    </alternativeName>
</protein>
<dbReference type="GO" id="GO:0043527">
    <property type="term" value="C:tRNA methyltransferase complex"/>
    <property type="evidence" value="ECO:0007669"/>
    <property type="project" value="TreeGrafter"/>
</dbReference>
<sequence>MRLRCIPGATEKLENHPKIIQDEKCLKGKWHTQFSNNHPIHIEIGMGKGQFISTLAKQNPHVNYIGFEKFTNVLVRALGNLDDEAMENLYAIRMDVEEILDVFEEGEIERIYLNFSDPWPKDRHDKRRLTHHGFLERYEKVLTSGGKICFKTDNQLLFDYSLEEMEKHHWKVEKVTRDLHNSPYLEGNVMTEYEEKFVGLGMPIYRLEAFK</sequence>
<dbReference type="Proteomes" id="UP000683246">
    <property type="component" value="Chromosome"/>
</dbReference>
<dbReference type="InterPro" id="IPR029063">
    <property type="entry name" value="SAM-dependent_MTases_sf"/>
</dbReference>
<feature type="binding site" evidence="9">
    <location>
        <begin position="191"/>
        <end position="194"/>
    </location>
    <ligand>
        <name>substrate</name>
    </ligand>
</feature>
<keyword evidence="6 9" id="KW-0819">tRNA processing</keyword>
<feature type="binding site" evidence="9">
    <location>
        <position position="68"/>
    </location>
    <ligand>
        <name>S-adenosyl-L-methionine</name>
        <dbReference type="ChEBI" id="CHEBI:59789"/>
    </ligand>
</feature>
<comment type="function">
    <text evidence="2 9">Catalyzes the formation of N(7)-methylguanine at position 46 (m7G46) in tRNA.</text>
</comment>
<dbReference type="HAMAP" id="MF_01057">
    <property type="entry name" value="tRNA_methyltr_TrmB"/>
    <property type="match status" value="1"/>
</dbReference>
<evidence type="ECO:0000256" key="8">
    <source>
        <dbReference type="ARBA" id="ARBA00060767"/>
    </source>
</evidence>
<dbReference type="Pfam" id="PF02390">
    <property type="entry name" value="Methyltransf_4"/>
    <property type="match status" value="1"/>
</dbReference>
<comment type="catalytic activity">
    <reaction evidence="1 9">
        <text>guanosine(46) in tRNA + S-adenosyl-L-methionine = N(7)-methylguanosine(46) in tRNA + S-adenosyl-L-homocysteine</text>
        <dbReference type="Rhea" id="RHEA:42708"/>
        <dbReference type="Rhea" id="RHEA-COMP:10188"/>
        <dbReference type="Rhea" id="RHEA-COMP:10189"/>
        <dbReference type="ChEBI" id="CHEBI:57856"/>
        <dbReference type="ChEBI" id="CHEBI:59789"/>
        <dbReference type="ChEBI" id="CHEBI:74269"/>
        <dbReference type="ChEBI" id="CHEBI:74480"/>
        <dbReference type="EC" id="2.1.1.33"/>
    </reaction>
</comment>
<evidence type="ECO:0000256" key="4">
    <source>
        <dbReference type="ARBA" id="ARBA00022679"/>
    </source>
</evidence>
<evidence type="ECO:0000256" key="2">
    <source>
        <dbReference type="ARBA" id="ARBA00003015"/>
    </source>
</evidence>
<dbReference type="NCBIfam" id="NF001080">
    <property type="entry name" value="PRK00121.2-2"/>
    <property type="match status" value="1"/>
</dbReference>
<dbReference type="RefSeq" id="WP_212696604.1">
    <property type="nucleotide sequence ID" value="NZ_CP058649.1"/>
</dbReference>
<proteinExistence type="inferred from homology"/>
<comment type="pathway">
    <text evidence="7 9">tRNA modification; N(7)-methylguanine-tRNA biosynthesis.</text>
</comment>
<dbReference type="PROSITE" id="PS51625">
    <property type="entry name" value="SAM_MT_TRMB"/>
    <property type="match status" value="1"/>
</dbReference>
<dbReference type="SUPFAM" id="SSF53335">
    <property type="entry name" value="S-adenosyl-L-methionine-dependent methyltransferases"/>
    <property type="match status" value="1"/>
</dbReference>
<evidence type="ECO:0000256" key="5">
    <source>
        <dbReference type="ARBA" id="ARBA00022691"/>
    </source>
</evidence>
<dbReference type="UniPathway" id="UPA00989"/>
<dbReference type="PANTHER" id="PTHR23417:SF14">
    <property type="entry name" value="PENTACOTRIPEPTIDE-REPEAT REGION OF PRORP DOMAIN-CONTAINING PROTEIN"/>
    <property type="match status" value="1"/>
</dbReference>
<dbReference type="KEGG" id="vpy:HZI73_02045"/>
<evidence type="ECO:0000256" key="9">
    <source>
        <dbReference type="HAMAP-Rule" id="MF_01057"/>
    </source>
</evidence>
<dbReference type="Gene3D" id="3.40.50.150">
    <property type="entry name" value="Vaccinia Virus protein VP39"/>
    <property type="match status" value="1"/>
</dbReference>
<dbReference type="EC" id="2.1.1.33" evidence="9"/>
<dbReference type="FunFam" id="3.40.50.150:FF:000035">
    <property type="entry name" value="tRNA (guanine-N(7)-)-methyltransferase"/>
    <property type="match status" value="1"/>
</dbReference>
<feature type="binding site" evidence="9">
    <location>
        <position position="95"/>
    </location>
    <ligand>
        <name>S-adenosyl-L-methionine</name>
        <dbReference type="ChEBI" id="CHEBI:59789"/>
    </ligand>
</feature>
<dbReference type="NCBIfam" id="TIGR00091">
    <property type="entry name" value="tRNA (guanosine(46)-N7)-methyltransferase TrmB"/>
    <property type="match status" value="1"/>
</dbReference>
<feature type="binding site" evidence="9">
    <location>
        <position position="153"/>
    </location>
    <ligand>
        <name>substrate</name>
    </ligand>
</feature>
<evidence type="ECO:0000256" key="6">
    <source>
        <dbReference type="ARBA" id="ARBA00022694"/>
    </source>
</evidence>
<dbReference type="EMBL" id="CP058649">
    <property type="protein sequence ID" value="QUI21142.1"/>
    <property type="molecule type" value="Genomic_DNA"/>
</dbReference>
<evidence type="ECO:0000256" key="3">
    <source>
        <dbReference type="ARBA" id="ARBA00022603"/>
    </source>
</evidence>
<feature type="binding site" evidence="9">
    <location>
        <position position="117"/>
    </location>
    <ligand>
        <name>S-adenosyl-L-methionine</name>
        <dbReference type="ChEBI" id="CHEBI:59789"/>
    </ligand>
</feature>
<keyword evidence="11" id="KW-1185">Reference proteome</keyword>
<dbReference type="PANTHER" id="PTHR23417">
    <property type="entry name" value="3-DEOXY-D-MANNO-OCTULOSONIC-ACID TRANSFERASE/TRNA GUANINE-N 7 - -METHYLTRANSFERASE"/>
    <property type="match status" value="1"/>
</dbReference>
<comment type="caution">
    <text evidence="9">Lacks conserved residue(s) required for the propagation of feature annotation.</text>
</comment>
<evidence type="ECO:0000313" key="11">
    <source>
        <dbReference type="Proteomes" id="UP000683246"/>
    </source>
</evidence>
<keyword evidence="5 9" id="KW-0949">S-adenosyl-L-methionine</keyword>
<evidence type="ECO:0000256" key="7">
    <source>
        <dbReference type="ARBA" id="ARBA00060552"/>
    </source>
</evidence>
<dbReference type="AlphaFoldDB" id="A0A8J8MGM7"/>
<dbReference type="GO" id="GO:0008176">
    <property type="term" value="F:tRNA (guanine(46)-N7)-methyltransferase activity"/>
    <property type="evidence" value="ECO:0007669"/>
    <property type="project" value="UniProtKB-UniRule"/>
</dbReference>